<proteinExistence type="predicted"/>
<feature type="domain" description="Glycosyl transferase family 1" evidence="2">
    <location>
        <begin position="186"/>
        <end position="354"/>
    </location>
</feature>
<dbReference type="PANTHER" id="PTHR46401">
    <property type="entry name" value="GLYCOSYLTRANSFERASE WBBK-RELATED"/>
    <property type="match status" value="1"/>
</dbReference>
<organism evidence="3 4">
    <name type="scientific">Treponema parvum</name>
    <dbReference type="NCBI Taxonomy" id="138851"/>
    <lineage>
        <taxon>Bacteria</taxon>
        <taxon>Pseudomonadati</taxon>
        <taxon>Spirochaetota</taxon>
        <taxon>Spirochaetia</taxon>
        <taxon>Spirochaetales</taxon>
        <taxon>Treponemataceae</taxon>
        <taxon>Treponema</taxon>
    </lineage>
</organism>
<dbReference type="EMBL" id="CP054142">
    <property type="protein sequence ID" value="QTQ14082.1"/>
    <property type="molecule type" value="Genomic_DNA"/>
</dbReference>
<dbReference type="GO" id="GO:0016757">
    <property type="term" value="F:glycosyltransferase activity"/>
    <property type="evidence" value="ECO:0007669"/>
    <property type="project" value="InterPro"/>
</dbReference>
<dbReference type="SUPFAM" id="SSF53756">
    <property type="entry name" value="UDP-Glycosyltransferase/glycogen phosphorylase"/>
    <property type="match status" value="1"/>
</dbReference>
<evidence type="ECO:0000256" key="1">
    <source>
        <dbReference type="ARBA" id="ARBA00022679"/>
    </source>
</evidence>
<accession>A0A975IER0</accession>
<keyword evidence="1" id="KW-0808">Transferase</keyword>
<keyword evidence="4" id="KW-1185">Reference proteome</keyword>
<evidence type="ECO:0000259" key="2">
    <source>
        <dbReference type="Pfam" id="PF00534"/>
    </source>
</evidence>
<protein>
    <submittedName>
        <fullName evidence="3">Glycosyltransferase family 4 protein</fullName>
    </submittedName>
</protein>
<dbReference type="Proteomes" id="UP000671908">
    <property type="component" value="Chromosome"/>
</dbReference>
<dbReference type="KEGG" id="tpav:HRQ91_06210"/>
<gene>
    <name evidence="3" type="ORF">HRQ91_06210</name>
</gene>
<dbReference type="GO" id="GO:0009103">
    <property type="term" value="P:lipopolysaccharide biosynthetic process"/>
    <property type="evidence" value="ECO:0007669"/>
    <property type="project" value="TreeGrafter"/>
</dbReference>
<sequence length="369" mass="42022">MRLAIDCRMIDSGGIGTYVSELIPYFLKKDQCLLLGTHEQCTAFLRKQNVEFCFCDVRPFSFAEFFSFPKDVLDKINSCDAYYTPYCNIPSGIKIPIYSTIHDVVFLDVKGLSSPLGNLMRKFIYKRAIRLSKAVFTVSEFSKDRILYRLHCKKNIIVGYNGLPAWVLKDDEDVPELPEEDQKQTEDQSQTSKSLKDENTILFVGNIKKHKGLSVLLEAYSQAKKQIKDLNLMIVGNAENFRTGDKEIIERFQDITDGSVTFTGKINNSKLKKQYKKAKLLVQPSFYEGFGIPPLEALCCGTNAVISDIPVFKEIYKDFPVIFFKCGDAEDLSKQIVLHLNDEVPKLPENIYSYKNTADIILNTICKNL</sequence>
<dbReference type="PANTHER" id="PTHR46401:SF2">
    <property type="entry name" value="GLYCOSYLTRANSFERASE WBBK-RELATED"/>
    <property type="match status" value="1"/>
</dbReference>
<reference evidence="3 4" key="1">
    <citation type="journal article" date="2021" name="Microbiol. Resour. Announc.">
        <title>Complete Genome Sequences of Three Human Oral Treponema parvum Isolates.</title>
        <authorList>
            <person name="Zeng H."/>
            <person name="Watt R.M."/>
        </authorList>
    </citation>
    <scope>NUCLEOTIDE SEQUENCE [LARGE SCALE GENOMIC DNA]</scope>
    <source>
        <strain evidence="3 4">ATCC 700770</strain>
    </source>
</reference>
<name>A0A975IER0_9SPIR</name>
<dbReference type="Gene3D" id="3.40.50.2000">
    <property type="entry name" value="Glycogen Phosphorylase B"/>
    <property type="match status" value="2"/>
</dbReference>
<dbReference type="CDD" id="cd03809">
    <property type="entry name" value="GT4_MtfB-like"/>
    <property type="match status" value="1"/>
</dbReference>
<dbReference type="InterPro" id="IPR001296">
    <property type="entry name" value="Glyco_trans_1"/>
</dbReference>
<dbReference type="Pfam" id="PF00534">
    <property type="entry name" value="Glycos_transf_1"/>
    <property type="match status" value="1"/>
</dbReference>
<dbReference type="RefSeq" id="WP_210118774.1">
    <property type="nucleotide sequence ID" value="NZ_CP054142.1"/>
</dbReference>
<dbReference type="AlphaFoldDB" id="A0A975IER0"/>
<evidence type="ECO:0000313" key="3">
    <source>
        <dbReference type="EMBL" id="QTQ14082.1"/>
    </source>
</evidence>
<evidence type="ECO:0000313" key="4">
    <source>
        <dbReference type="Proteomes" id="UP000671908"/>
    </source>
</evidence>